<dbReference type="AlphaFoldDB" id="A0A4W3J645"/>
<reference evidence="2" key="3">
    <citation type="journal article" date="2014" name="Nature">
        <title>Elephant shark genome provides unique insights into gnathostome evolution.</title>
        <authorList>
            <consortium name="International Elephant Shark Genome Sequencing Consortium"/>
            <person name="Venkatesh B."/>
            <person name="Lee A.P."/>
            <person name="Ravi V."/>
            <person name="Maurya A.K."/>
            <person name="Lian M.M."/>
            <person name="Swann J.B."/>
            <person name="Ohta Y."/>
            <person name="Flajnik M.F."/>
            <person name="Sutoh Y."/>
            <person name="Kasahara M."/>
            <person name="Hoon S."/>
            <person name="Gangu V."/>
            <person name="Roy S.W."/>
            <person name="Irimia M."/>
            <person name="Korzh V."/>
            <person name="Kondrychyn I."/>
            <person name="Lim Z.W."/>
            <person name="Tay B.H."/>
            <person name="Tohari S."/>
            <person name="Kong K.W."/>
            <person name="Ho S."/>
            <person name="Lorente-Galdos B."/>
            <person name="Quilez J."/>
            <person name="Marques-Bonet T."/>
            <person name="Raney B.J."/>
            <person name="Ingham P.W."/>
            <person name="Tay A."/>
            <person name="Hillier L.W."/>
            <person name="Minx P."/>
            <person name="Boehm T."/>
            <person name="Wilson R.K."/>
            <person name="Brenner S."/>
            <person name="Warren W.C."/>
        </authorList>
    </citation>
    <scope>NUCLEOTIDE SEQUENCE [LARGE SCALE GENOMIC DNA]</scope>
</reference>
<reference evidence="2" key="1">
    <citation type="journal article" date="2006" name="Science">
        <title>Ancient noncoding elements conserved in the human genome.</title>
        <authorList>
            <person name="Venkatesh B."/>
            <person name="Kirkness E.F."/>
            <person name="Loh Y.H."/>
            <person name="Halpern A.L."/>
            <person name="Lee A.P."/>
            <person name="Johnson J."/>
            <person name="Dandona N."/>
            <person name="Viswanathan L.D."/>
            <person name="Tay A."/>
            <person name="Venter J.C."/>
            <person name="Strausberg R.L."/>
            <person name="Brenner S."/>
        </authorList>
    </citation>
    <scope>NUCLEOTIDE SEQUENCE [LARGE SCALE GENOMIC DNA]</scope>
</reference>
<dbReference type="InParanoid" id="A0A4W3J645"/>
<dbReference type="Ensembl" id="ENSCMIT00000028467.1">
    <property type="protein sequence ID" value="ENSCMIP00000028025.1"/>
    <property type="gene ID" value="ENSCMIG00000012188.1"/>
</dbReference>
<protein>
    <submittedName>
        <fullName evidence="1">Uncharacterized protein</fullName>
    </submittedName>
</protein>
<reference evidence="2" key="2">
    <citation type="journal article" date="2007" name="PLoS Biol.">
        <title>Survey sequencing and comparative analysis of the elephant shark (Callorhinchus milii) genome.</title>
        <authorList>
            <person name="Venkatesh B."/>
            <person name="Kirkness E.F."/>
            <person name="Loh Y.H."/>
            <person name="Halpern A.L."/>
            <person name="Lee A.P."/>
            <person name="Johnson J."/>
            <person name="Dandona N."/>
            <person name="Viswanathan L.D."/>
            <person name="Tay A."/>
            <person name="Venter J.C."/>
            <person name="Strausberg R.L."/>
            <person name="Brenner S."/>
        </authorList>
    </citation>
    <scope>NUCLEOTIDE SEQUENCE [LARGE SCALE GENOMIC DNA]</scope>
</reference>
<keyword evidence="2" id="KW-1185">Reference proteome</keyword>
<reference evidence="1" key="5">
    <citation type="submission" date="2025-09" db="UniProtKB">
        <authorList>
            <consortium name="Ensembl"/>
        </authorList>
    </citation>
    <scope>IDENTIFICATION</scope>
</reference>
<reference evidence="1" key="4">
    <citation type="submission" date="2025-08" db="UniProtKB">
        <authorList>
            <consortium name="Ensembl"/>
        </authorList>
    </citation>
    <scope>IDENTIFICATION</scope>
</reference>
<organism evidence="1 2">
    <name type="scientific">Callorhinchus milii</name>
    <name type="common">Ghost shark</name>
    <dbReference type="NCBI Taxonomy" id="7868"/>
    <lineage>
        <taxon>Eukaryota</taxon>
        <taxon>Metazoa</taxon>
        <taxon>Chordata</taxon>
        <taxon>Craniata</taxon>
        <taxon>Vertebrata</taxon>
        <taxon>Chondrichthyes</taxon>
        <taxon>Holocephali</taxon>
        <taxon>Chimaeriformes</taxon>
        <taxon>Callorhinchidae</taxon>
        <taxon>Callorhinchus</taxon>
    </lineage>
</organism>
<sequence length="130" mass="14713">MYFKMAFAFSRRQQHMGAKGKSREELKMEKISQFQKEFAEQRKLNEETLKAAICGTSACTEGKYCTKAFQLILWESKKTHRHGEQSICLCCTAGGRISTLHTIKLSFEKQATCGRSLSLQDPPAEWRGGG</sequence>
<evidence type="ECO:0000313" key="2">
    <source>
        <dbReference type="Proteomes" id="UP000314986"/>
    </source>
</evidence>
<evidence type="ECO:0000313" key="1">
    <source>
        <dbReference type="Ensembl" id="ENSCMIP00000028025.1"/>
    </source>
</evidence>
<proteinExistence type="predicted"/>
<dbReference type="Proteomes" id="UP000314986">
    <property type="component" value="Unassembled WGS sequence"/>
</dbReference>
<name>A0A4W3J645_CALMI</name>
<accession>A0A4W3J645</accession>